<evidence type="ECO:0000259" key="2">
    <source>
        <dbReference type="Pfam" id="PF13860"/>
    </source>
</evidence>
<dbReference type="PROSITE" id="PS51257">
    <property type="entry name" value="PROKAR_LIPOPROTEIN"/>
    <property type="match status" value="1"/>
</dbReference>
<feature type="chain" id="PRO_5046988233" evidence="1">
    <location>
        <begin position="23"/>
        <end position="718"/>
    </location>
</feature>
<feature type="domain" description="FlgD/Vpr Ig-like" evidence="2">
    <location>
        <begin position="641"/>
        <end position="698"/>
    </location>
</feature>
<dbReference type="Pfam" id="PF13385">
    <property type="entry name" value="Laminin_G_3"/>
    <property type="match status" value="1"/>
</dbReference>
<dbReference type="Gene3D" id="2.60.120.200">
    <property type="match status" value="1"/>
</dbReference>
<proteinExistence type="predicted"/>
<gene>
    <name evidence="3" type="ORF">ACFL6M_02490</name>
</gene>
<keyword evidence="1" id="KW-0732">Signal</keyword>
<comment type="caution">
    <text evidence="3">The sequence shown here is derived from an EMBL/GenBank/DDBJ whole genome shotgun (WGS) entry which is preliminary data.</text>
</comment>
<evidence type="ECO:0000313" key="4">
    <source>
        <dbReference type="Proteomes" id="UP001593833"/>
    </source>
</evidence>
<dbReference type="SUPFAM" id="SSF49899">
    <property type="entry name" value="Concanavalin A-like lectins/glucanases"/>
    <property type="match status" value="1"/>
</dbReference>
<dbReference type="InterPro" id="IPR013320">
    <property type="entry name" value="ConA-like_dom_sf"/>
</dbReference>
<keyword evidence="4" id="KW-1185">Reference proteome</keyword>
<dbReference type="Pfam" id="PF13860">
    <property type="entry name" value="FlgD_ig"/>
    <property type="match status" value="1"/>
</dbReference>
<accession>A0ABV6YJH0</accession>
<organism evidence="3 4">
    <name type="scientific">Eiseniibacteriota bacterium</name>
    <dbReference type="NCBI Taxonomy" id="2212470"/>
    <lineage>
        <taxon>Bacteria</taxon>
        <taxon>Candidatus Eiseniibacteriota</taxon>
    </lineage>
</organism>
<feature type="signal peptide" evidence="1">
    <location>
        <begin position="1"/>
        <end position="22"/>
    </location>
</feature>
<evidence type="ECO:0000256" key="1">
    <source>
        <dbReference type="SAM" id="SignalP"/>
    </source>
</evidence>
<dbReference type="InterPro" id="IPR025965">
    <property type="entry name" value="FlgD/Vpr_Ig-like"/>
</dbReference>
<evidence type="ECO:0000313" key="3">
    <source>
        <dbReference type="EMBL" id="MFC1572445.1"/>
    </source>
</evidence>
<name>A0ABV6YJH0_UNCEI</name>
<dbReference type="Proteomes" id="UP001593833">
    <property type="component" value="Unassembled WGS sequence"/>
</dbReference>
<dbReference type="Gene3D" id="2.60.40.4070">
    <property type="match status" value="1"/>
</dbReference>
<reference evidence="3 4" key="1">
    <citation type="submission" date="2024-09" db="EMBL/GenBank/DDBJ databases">
        <authorList>
            <person name="D'Angelo T."/>
        </authorList>
    </citation>
    <scope>NUCLEOTIDE SEQUENCE [LARGE SCALE GENOMIC DNA]</scope>
    <source>
        <strain evidence="3">SAG AM-320-E07</strain>
    </source>
</reference>
<sequence length="718" mass="76750">MKPKMLVFVVFQIAVFSCPAVADLNDGLVAHFEFEGNIEDSAGDNHGIEHGGVSFVPGLLGLAASFDGQDDYISVPSTNLHALAEFTLASWAQVVTYTGPDDQSCLIIHDRQNGDNPPNKHFQFHFHRNSRFQSGWESSSGADRIISCDTFKDEYGSSWVHMVLTRNADGDGALYINAEPKGSTSGSIETGNTDDITMAAIRSTGSPGSEVHFFNGLLDDIRIYNRPLDVSEIQQLYYLAAPGACCLEDGVACVVNTWESCLAAGGDFAGPGTECPSINAAVFDEPGGEVFVHVIGPPVVCDFSGGARRDEPCPPDGPYFDAWTSDADDLMCHFFGVEGSPPIPADFFEPGSEPFEGAVCLQGVPLGIPDYGEADTIIEREADPFDRCTLPSVDDSSTVAIWIIDLSMESIDPIAVVTNGTPVFWDVFVDLSEMSAPVGSLTAKKTHCNGGTYTSILNVQPRFTFTKVDDPGQIRVLDTGLEGIPWVTLDQSDPVEWASDVGVMGGSVDRCTDFHPGFVTADSLKVLDCDCNWNGRRDLCDIEDTLAVDCNGNDIPDSCDIASGVSPDANGNNIPDECDVGACCLGSGLCLPLTESACIGVWGGLDTFCDPNPCTSGIKELPVEARPNLLLDARPNPFSASTVIRYRLAEPAMTRLEILDTEGRVVRVLIDGAATAGEHKASWDGRSDRGNALSSGTYFYRLLVGGKPIGAEKAVVLR</sequence>
<dbReference type="EMBL" id="JBHPKH010000016">
    <property type="protein sequence ID" value="MFC1572445.1"/>
    <property type="molecule type" value="Genomic_DNA"/>
</dbReference>
<protein>
    <submittedName>
        <fullName evidence="3">LamG-like jellyroll fold domain-containing protein</fullName>
    </submittedName>
</protein>